<dbReference type="KEGG" id="hbv:ABIV_1830"/>
<evidence type="ECO:0000313" key="5">
    <source>
        <dbReference type="Proteomes" id="UP000289193"/>
    </source>
</evidence>
<dbReference type="PANTHER" id="PTHR43575:SF1">
    <property type="entry name" value="PROTEIN ABCI7, CHLOROPLASTIC"/>
    <property type="match status" value="1"/>
</dbReference>
<dbReference type="InterPro" id="IPR000825">
    <property type="entry name" value="SUF_FeS_clus_asmbl_SufBD_core"/>
</dbReference>
<dbReference type="InterPro" id="IPR055346">
    <property type="entry name" value="Fe-S_cluster_assembly_SufBD"/>
</dbReference>
<keyword evidence="5" id="KW-1185">Reference proteome</keyword>
<dbReference type="RefSeq" id="WP_114839636.1">
    <property type="nucleotide sequence ID" value="NZ_CP031217.1"/>
</dbReference>
<evidence type="ECO:0000313" key="3">
    <source>
        <dbReference type="EMBL" id="RXK09056.1"/>
    </source>
</evidence>
<dbReference type="PANTHER" id="PTHR43575">
    <property type="entry name" value="PROTEIN ABCI7, CHLOROPLASTIC"/>
    <property type="match status" value="1"/>
</dbReference>
<name>A0AAX2A8T6_9BACT</name>
<evidence type="ECO:0000259" key="1">
    <source>
        <dbReference type="Pfam" id="PF01458"/>
    </source>
</evidence>
<dbReference type="SUPFAM" id="SSF101960">
    <property type="entry name" value="Stabilizer of iron transporter SufD"/>
    <property type="match status" value="1"/>
</dbReference>
<dbReference type="EMBL" id="CP031217">
    <property type="protein sequence ID" value="AXH12819.1"/>
    <property type="molecule type" value="Genomic_DNA"/>
</dbReference>
<organism evidence="3 5">
    <name type="scientific">Halarcobacter bivalviorum</name>
    <dbReference type="NCBI Taxonomy" id="663364"/>
    <lineage>
        <taxon>Bacteria</taxon>
        <taxon>Pseudomonadati</taxon>
        <taxon>Campylobacterota</taxon>
        <taxon>Epsilonproteobacteria</taxon>
        <taxon>Campylobacterales</taxon>
        <taxon>Arcobacteraceae</taxon>
        <taxon>Halarcobacter</taxon>
    </lineage>
</organism>
<accession>A0AAX2A8T6</accession>
<proteinExistence type="predicted"/>
<dbReference type="GO" id="GO:0016226">
    <property type="term" value="P:iron-sulfur cluster assembly"/>
    <property type="evidence" value="ECO:0007669"/>
    <property type="project" value="InterPro"/>
</dbReference>
<dbReference type="Proteomes" id="UP000253850">
    <property type="component" value="Chromosome"/>
</dbReference>
<evidence type="ECO:0000313" key="4">
    <source>
        <dbReference type="Proteomes" id="UP000253850"/>
    </source>
</evidence>
<gene>
    <name evidence="2" type="primary">sufD</name>
    <name evidence="2" type="ORF">ABIV_1830</name>
    <name evidence="3" type="ORF">CRV05_12315</name>
</gene>
<dbReference type="AlphaFoldDB" id="A0AAX2A8T6"/>
<reference evidence="3 5" key="1">
    <citation type="submission" date="2017-10" db="EMBL/GenBank/DDBJ databases">
        <title>Genomics of the genus Arcobacter.</title>
        <authorList>
            <person name="Perez-Cataluna A."/>
            <person name="Figueras M.J."/>
        </authorList>
    </citation>
    <scope>NUCLEOTIDE SEQUENCE [LARGE SCALE GENOMIC DNA]</scope>
    <source>
        <strain evidence="3 5">CECT 7835</strain>
    </source>
</reference>
<dbReference type="Pfam" id="PF01458">
    <property type="entry name" value="SUFBD_core"/>
    <property type="match status" value="1"/>
</dbReference>
<feature type="domain" description="SUF system FeS cluster assembly SufBD core" evidence="1">
    <location>
        <begin position="88"/>
        <end position="316"/>
    </location>
</feature>
<dbReference type="Proteomes" id="UP000289193">
    <property type="component" value="Unassembled WGS sequence"/>
</dbReference>
<reference evidence="2 4" key="2">
    <citation type="submission" date="2018-07" db="EMBL/GenBank/DDBJ databases">
        <title>Complete genome of the Arcobacter bivalviorum type strain LMG 26154.</title>
        <authorList>
            <person name="Miller W.G."/>
            <person name="Yee E."/>
            <person name="Bono J.L."/>
        </authorList>
    </citation>
    <scope>NUCLEOTIDE SEQUENCE [LARGE SCALE GENOMIC DNA]</scope>
    <source>
        <strain evidence="2 4">LMG 26154</strain>
    </source>
</reference>
<protein>
    <submittedName>
        <fullName evidence="3">Fe-S assembly protein</fullName>
    </submittedName>
    <submittedName>
        <fullName evidence="2">[Fe-S] cluster assembly scaffold SufBCD, SufD protein</fullName>
    </submittedName>
</protein>
<sequence length="343" mass="39605">MKLIDLKDINFPTKKDEDFRKINLNPILEKEFEYSKNYKLDLELEESHSILCRTNELVKINERLNTKNYELNIKEDSQEPIIIIHKLENENSINTNSLRINVSKDVKASVIEVFINEKNNNFYSVNREFNLLENSSLEYLKIEDLEENNSLLINYVNNLADNSKLNHTNFELGKGFALSIYNTSLEKENATLTINGFVNLKQSANSSSIFNTVHENRNNKSQIRYKHILNDSSKAVFEAMSKVNEKAFYSKVYQSTDTILLSDDATIFAKPHLEINIDELEASHGATTGSLNEEQLLYLQSRGIDKQKAKEILLKAIENEILDTILDSKIKDFVIDYKRSSYV</sequence>
<dbReference type="InterPro" id="IPR037284">
    <property type="entry name" value="SUF_FeS_clus_asmbl_SufBD_sf"/>
</dbReference>
<evidence type="ECO:0000313" key="2">
    <source>
        <dbReference type="EMBL" id="AXH12819.1"/>
    </source>
</evidence>
<dbReference type="EMBL" id="PDKM01000008">
    <property type="protein sequence ID" value="RXK09056.1"/>
    <property type="molecule type" value="Genomic_DNA"/>
</dbReference>